<dbReference type="Pfam" id="PF24111">
    <property type="entry name" value="DUF7386"/>
    <property type="match status" value="1"/>
</dbReference>
<protein>
    <submittedName>
        <fullName evidence="1">Uncharacterized protein</fullName>
    </submittedName>
</protein>
<name>M0C6V9_9EURY</name>
<dbReference type="eggNOG" id="arCOG06318">
    <property type="taxonomic scope" value="Archaea"/>
</dbReference>
<dbReference type="OrthoDB" id="260010at2157"/>
<comment type="caution">
    <text evidence="1">The sequence shown here is derived from an EMBL/GenBank/DDBJ whole genome shotgun (WGS) entry which is preliminary data.</text>
</comment>
<dbReference type="PATRIC" id="fig|1227488.3.peg.2539"/>
<dbReference type="EMBL" id="AOIS01000037">
    <property type="protein sequence ID" value="ELZ18077.1"/>
    <property type="molecule type" value="Genomic_DNA"/>
</dbReference>
<dbReference type="AlphaFoldDB" id="M0C6V9"/>
<proteinExistence type="predicted"/>
<evidence type="ECO:0000313" key="2">
    <source>
        <dbReference type="Proteomes" id="UP000011657"/>
    </source>
</evidence>
<accession>M0C6V9</accession>
<sequence>MTRRTSLKLTDEREHQLERASELIAADQHDDPPMSVVIDAALQHLLESKENIDDARGEYNPETIQAIADAALQHLLESKENIDDARGEYNPETIQAIANTSVIRLRYRTSVESQWR</sequence>
<dbReference type="Proteomes" id="UP000011657">
    <property type="component" value="Unassembled WGS sequence"/>
</dbReference>
<reference evidence="1 2" key="1">
    <citation type="journal article" date="2014" name="PLoS Genet.">
        <title>Phylogenetically driven sequencing of extremely halophilic archaea reveals strategies for static and dynamic osmo-response.</title>
        <authorList>
            <person name="Becker E.A."/>
            <person name="Seitzer P.M."/>
            <person name="Tritt A."/>
            <person name="Larsen D."/>
            <person name="Krusor M."/>
            <person name="Yao A.I."/>
            <person name="Wu D."/>
            <person name="Madern D."/>
            <person name="Eisen J.A."/>
            <person name="Darling A.E."/>
            <person name="Facciotti M.T."/>
        </authorList>
    </citation>
    <scope>NUCLEOTIDE SEQUENCE [LARGE SCALE GENOMIC DNA]</scope>
    <source>
        <strain evidence="1 2">JCM 13891</strain>
    </source>
</reference>
<organism evidence="1 2">
    <name type="scientific">Haloterrigena salina JCM 13891</name>
    <dbReference type="NCBI Taxonomy" id="1227488"/>
    <lineage>
        <taxon>Archaea</taxon>
        <taxon>Methanobacteriati</taxon>
        <taxon>Methanobacteriota</taxon>
        <taxon>Stenosarchaea group</taxon>
        <taxon>Halobacteria</taxon>
        <taxon>Halobacteriales</taxon>
        <taxon>Natrialbaceae</taxon>
        <taxon>Haloterrigena</taxon>
    </lineage>
</organism>
<evidence type="ECO:0000313" key="1">
    <source>
        <dbReference type="EMBL" id="ELZ18077.1"/>
    </source>
</evidence>
<gene>
    <name evidence="1" type="ORF">C477_12752</name>
</gene>
<dbReference type="InterPro" id="IPR055810">
    <property type="entry name" value="DUF7386"/>
</dbReference>
<dbReference type="RefSeq" id="WP_008894842.1">
    <property type="nucleotide sequence ID" value="NZ_AOIS01000037.1"/>
</dbReference>
<keyword evidence="2" id="KW-1185">Reference proteome</keyword>